<gene>
    <name evidence="2" type="ORF">UFOVP1225_12</name>
    <name evidence="3" type="ORF">UFOVP1319_2</name>
    <name evidence="4" type="ORF">UFOVP1591_12</name>
    <name evidence="1" type="ORF">UFOVP478_37</name>
</gene>
<proteinExistence type="predicted"/>
<dbReference type="EMBL" id="LR796462">
    <property type="protein sequence ID" value="CAB4146291.1"/>
    <property type="molecule type" value="Genomic_DNA"/>
</dbReference>
<evidence type="ECO:0000313" key="1">
    <source>
        <dbReference type="EMBL" id="CAB4146291.1"/>
    </source>
</evidence>
<sequence>MKAILLHVFSLIIAILIPSCAVDYTFKNGSKIRLETTEDSIRALQTLDQGHGYLK</sequence>
<name>A0A6J5R5E6_9CAUD</name>
<protein>
    <submittedName>
        <fullName evidence="2">Uncharacterized protein</fullName>
    </submittedName>
</protein>
<dbReference type="EMBL" id="LR797173">
    <property type="protein sequence ID" value="CAB4191112.1"/>
    <property type="molecule type" value="Genomic_DNA"/>
</dbReference>
<accession>A0A6J5R5E6</accession>
<evidence type="ECO:0000313" key="3">
    <source>
        <dbReference type="EMBL" id="CAB4197233.1"/>
    </source>
</evidence>
<dbReference type="EMBL" id="LR797255">
    <property type="protein sequence ID" value="CAB4197233.1"/>
    <property type="molecule type" value="Genomic_DNA"/>
</dbReference>
<evidence type="ECO:0000313" key="2">
    <source>
        <dbReference type="EMBL" id="CAB4191112.1"/>
    </source>
</evidence>
<evidence type="ECO:0000313" key="4">
    <source>
        <dbReference type="EMBL" id="CAB4217171.1"/>
    </source>
</evidence>
<dbReference type="EMBL" id="LR797445">
    <property type="protein sequence ID" value="CAB4217171.1"/>
    <property type="molecule type" value="Genomic_DNA"/>
</dbReference>
<organism evidence="2">
    <name type="scientific">uncultured Caudovirales phage</name>
    <dbReference type="NCBI Taxonomy" id="2100421"/>
    <lineage>
        <taxon>Viruses</taxon>
        <taxon>Duplodnaviria</taxon>
        <taxon>Heunggongvirae</taxon>
        <taxon>Uroviricota</taxon>
        <taxon>Caudoviricetes</taxon>
        <taxon>Peduoviridae</taxon>
        <taxon>Maltschvirus</taxon>
        <taxon>Maltschvirus maltsch</taxon>
    </lineage>
</organism>
<reference evidence="2" key="1">
    <citation type="submission" date="2020-05" db="EMBL/GenBank/DDBJ databases">
        <authorList>
            <person name="Chiriac C."/>
            <person name="Salcher M."/>
            <person name="Ghai R."/>
            <person name="Kavagutti S V."/>
        </authorList>
    </citation>
    <scope>NUCLEOTIDE SEQUENCE</scope>
</reference>